<evidence type="ECO:0000313" key="2">
    <source>
        <dbReference type="Proteomes" id="UP000317894"/>
    </source>
</evidence>
<sequence>MSFIPQQALEHVVLYKLFLVAQNSGQRLTNSAISTMFSFPVSSKRVEFATRSLYNSDLIDMRPNDGTVSIVDAGYKYVESGLSQADSYLQNYHRFGDDWLANLQIVIDGVPASDRIVSRDDNRGALQDIDDRVSEALEIIRTDNTVADALGEDRDVITGELNASKALISAGKFRFDRLIAVIAPALRYLADKFSGGAIAEVAKRLLALLLEIH</sequence>
<comment type="caution">
    <text evidence="1">The sequence shown here is derived from an EMBL/GenBank/DDBJ whole genome shotgun (WGS) entry which is preliminary data.</text>
</comment>
<organism evidence="1 2">
    <name type="scientific">Glacieibacterium frigidum</name>
    <dbReference type="NCBI Taxonomy" id="2593303"/>
    <lineage>
        <taxon>Bacteria</taxon>
        <taxon>Pseudomonadati</taxon>
        <taxon>Pseudomonadota</taxon>
        <taxon>Alphaproteobacteria</taxon>
        <taxon>Sphingomonadales</taxon>
        <taxon>Sphingosinicellaceae</taxon>
        <taxon>Glacieibacterium</taxon>
    </lineage>
</organism>
<protein>
    <submittedName>
        <fullName evidence="1">Uncharacterized protein</fullName>
    </submittedName>
</protein>
<dbReference type="Proteomes" id="UP000317894">
    <property type="component" value="Unassembled WGS sequence"/>
</dbReference>
<dbReference type="OrthoDB" id="7605347at2"/>
<dbReference type="AlphaFoldDB" id="A0A552UHJ3"/>
<gene>
    <name evidence="1" type="ORF">FMM06_05995</name>
</gene>
<keyword evidence="2" id="KW-1185">Reference proteome</keyword>
<proteinExistence type="predicted"/>
<reference evidence="1 2" key="1">
    <citation type="submission" date="2019-07" db="EMBL/GenBank/DDBJ databases">
        <title>Novel species isolated from glacier.</title>
        <authorList>
            <person name="Liu Q."/>
            <person name="Xin Y.-H."/>
        </authorList>
    </citation>
    <scope>NUCLEOTIDE SEQUENCE [LARGE SCALE GENOMIC DNA]</scope>
    <source>
        <strain evidence="1 2">LB1R16</strain>
    </source>
</reference>
<dbReference type="RefSeq" id="WP_144236384.1">
    <property type="nucleotide sequence ID" value="NZ_VJWA01000001.1"/>
</dbReference>
<accession>A0A552UHJ3</accession>
<dbReference type="EMBL" id="VJWA01000001">
    <property type="protein sequence ID" value="TRW17692.1"/>
    <property type="molecule type" value="Genomic_DNA"/>
</dbReference>
<evidence type="ECO:0000313" key="1">
    <source>
        <dbReference type="EMBL" id="TRW17692.1"/>
    </source>
</evidence>
<name>A0A552UHJ3_9SPHN</name>